<evidence type="ECO:0000313" key="6">
    <source>
        <dbReference type="Proteomes" id="UP000636709"/>
    </source>
</evidence>
<dbReference type="CDD" id="cd03784">
    <property type="entry name" value="GT1_Gtf-like"/>
    <property type="match status" value="1"/>
</dbReference>
<dbReference type="EC" id="2.4.1.-" evidence="4"/>
<keyword evidence="3" id="KW-0328">Glycosyltransferase</keyword>
<organism evidence="5 6">
    <name type="scientific">Digitaria exilis</name>
    <dbReference type="NCBI Taxonomy" id="1010633"/>
    <lineage>
        <taxon>Eukaryota</taxon>
        <taxon>Viridiplantae</taxon>
        <taxon>Streptophyta</taxon>
        <taxon>Embryophyta</taxon>
        <taxon>Tracheophyta</taxon>
        <taxon>Spermatophyta</taxon>
        <taxon>Magnoliopsida</taxon>
        <taxon>Liliopsida</taxon>
        <taxon>Poales</taxon>
        <taxon>Poaceae</taxon>
        <taxon>PACMAD clade</taxon>
        <taxon>Panicoideae</taxon>
        <taxon>Panicodae</taxon>
        <taxon>Paniceae</taxon>
        <taxon>Anthephorinae</taxon>
        <taxon>Digitaria</taxon>
    </lineage>
</organism>
<dbReference type="PROSITE" id="PS00375">
    <property type="entry name" value="UDPGT"/>
    <property type="match status" value="1"/>
</dbReference>
<dbReference type="Pfam" id="PF00201">
    <property type="entry name" value="UDPGT"/>
    <property type="match status" value="1"/>
</dbReference>
<accession>A0A835EXW0</accession>
<dbReference type="SUPFAM" id="SSF53756">
    <property type="entry name" value="UDP-Glycosyltransferase/glycogen phosphorylase"/>
    <property type="match status" value="1"/>
</dbReference>
<evidence type="ECO:0000256" key="4">
    <source>
        <dbReference type="RuleBase" id="RU362057"/>
    </source>
</evidence>
<name>A0A835EXW0_9POAL</name>
<keyword evidence="2 3" id="KW-0808">Transferase</keyword>
<dbReference type="OrthoDB" id="5835829at2759"/>
<dbReference type="PANTHER" id="PTHR11926:SF1537">
    <property type="entry name" value="OS08G0168700 PROTEIN"/>
    <property type="match status" value="1"/>
</dbReference>
<evidence type="ECO:0000256" key="2">
    <source>
        <dbReference type="ARBA" id="ARBA00022679"/>
    </source>
</evidence>
<sequence length="413" mass="43977">MGCSSTVGSSGHLSSFVRTTDPDHFGLRFNESEANKSTNAGALVLNTLDNLEADVLAALRAEYPRMYTIGPLGSLLRGHNLNPETDSTGLSLWKQDVTCLSRLHTQEQRSVVYVNFGSLTVVTPEQLAEDNLVLGTVRGRAALPPAFMAETAGWCPQEQVLGHPAVGGFLTHSGWNTTCESLAAGVPMVCWPGFADQYTNCKYACDVWGVGAQMDAEVRREQVMGSEEILASAGKWKAEALAVAATSTGGSSYENLLSMIPRRSRSVDRGLLVQQDHGTGVDALGTIAVTPGKGPVDPSSIGKLAWDVMTIDQRGPKVDARQTQRNHVAETHFPVGNRTTATLCPSLTQPPPLPHPLSNSWIDYGASGDGSSRVSTVQGHRLARLGGFRCTHDDGHHAGKLATGDVDGLFASF</sequence>
<protein>
    <recommendedName>
        <fullName evidence="4">Glycosyltransferase</fullName>
        <ecNumber evidence="4">2.4.1.-</ecNumber>
    </recommendedName>
</protein>
<dbReference type="GO" id="GO:0080043">
    <property type="term" value="F:quercetin 3-O-glucosyltransferase activity"/>
    <property type="evidence" value="ECO:0007669"/>
    <property type="project" value="TreeGrafter"/>
</dbReference>
<gene>
    <name evidence="5" type="ORF">HU200_022900</name>
</gene>
<evidence type="ECO:0000256" key="1">
    <source>
        <dbReference type="ARBA" id="ARBA00009995"/>
    </source>
</evidence>
<dbReference type="EMBL" id="JACEFO010001681">
    <property type="protein sequence ID" value="KAF8721724.1"/>
    <property type="molecule type" value="Genomic_DNA"/>
</dbReference>
<proteinExistence type="inferred from homology"/>
<dbReference type="Proteomes" id="UP000636709">
    <property type="component" value="Unassembled WGS sequence"/>
</dbReference>
<comment type="caution">
    <text evidence="5">The sequence shown here is derived from an EMBL/GenBank/DDBJ whole genome shotgun (WGS) entry which is preliminary data.</text>
</comment>
<evidence type="ECO:0000256" key="3">
    <source>
        <dbReference type="RuleBase" id="RU003718"/>
    </source>
</evidence>
<dbReference type="PANTHER" id="PTHR11926">
    <property type="entry name" value="GLUCOSYL/GLUCURONOSYL TRANSFERASES"/>
    <property type="match status" value="1"/>
</dbReference>
<reference evidence="5" key="1">
    <citation type="submission" date="2020-07" db="EMBL/GenBank/DDBJ databases">
        <title>Genome sequence and genetic diversity analysis of an under-domesticated orphan crop, white fonio (Digitaria exilis).</title>
        <authorList>
            <person name="Bennetzen J.L."/>
            <person name="Chen S."/>
            <person name="Ma X."/>
            <person name="Wang X."/>
            <person name="Yssel A.E.J."/>
            <person name="Chaluvadi S.R."/>
            <person name="Johnson M."/>
            <person name="Gangashetty P."/>
            <person name="Hamidou F."/>
            <person name="Sanogo M.D."/>
            <person name="Zwaenepoel A."/>
            <person name="Wallace J."/>
            <person name="Van De Peer Y."/>
            <person name="Van Deynze A."/>
        </authorList>
    </citation>
    <scope>NUCLEOTIDE SEQUENCE</scope>
    <source>
        <tissue evidence="5">Leaves</tissue>
    </source>
</reference>
<dbReference type="Gene3D" id="3.40.50.2000">
    <property type="entry name" value="Glycogen Phosphorylase B"/>
    <property type="match status" value="2"/>
</dbReference>
<comment type="similarity">
    <text evidence="1 3">Belongs to the UDP-glycosyltransferase family.</text>
</comment>
<dbReference type="InterPro" id="IPR002213">
    <property type="entry name" value="UDP_glucos_trans"/>
</dbReference>
<dbReference type="InterPro" id="IPR035595">
    <property type="entry name" value="UDP_glycos_trans_CS"/>
</dbReference>
<evidence type="ECO:0000313" key="5">
    <source>
        <dbReference type="EMBL" id="KAF8721724.1"/>
    </source>
</evidence>
<dbReference type="GO" id="GO:0080044">
    <property type="term" value="F:quercetin 7-O-glucosyltransferase activity"/>
    <property type="evidence" value="ECO:0007669"/>
    <property type="project" value="TreeGrafter"/>
</dbReference>
<dbReference type="AlphaFoldDB" id="A0A835EXW0"/>
<keyword evidence="6" id="KW-1185">Reference proteome</keyword>